<dbReference type="Pfam" id="PF01549">
    <property type="entry name" value="ShK"/>
    <property type="match status" value="1"/>
</dbReference>
<evidence type="ECO:0000313" key="4">
    <source>
        <dbReference type="Proteomes" id="UP001153069"/>
    </source>
</evidence>
<comment type="caution">
    <text evidence="3">The sequence shown here is derived from an EMBL/GenBank/DDBJ whole genome shotgun (WGS) entry which is preliminary data.</text>
</comment>
<gene>
    <name evidence="3" type="ORF">SEMRO_178_G078250.1</name>
</gene>
<dbReference type="OrthoDB" id="5411518at2759"/>
<accession>A0A9N8DKI6</accession>
<name>A0A9N8DKI6_9STRA</name>
<feature type="signal peptide" evidence="1">
    <location>
        <begin position="1"/>
        <end position="24"/>
    </location>
</feature>
<sequence>MKWFGLVLLVHLISSASLFILTNATVEENECADDETSDTCKPNQKCDDYLEGTGVEQNDGQGKIPDEIVQQVRQTVCDMNAYYAHFSKDERYRFLRPTCINHGELCAFWVVRGQCSAPEYQEFMAKECPLACQLCDDNEDVETRQARAFLDFLFTNLTEAYNHKKTQDILHRKRRRALASLLQSLDMDPKLLQPRTRTSWTLQDGNWLETLNARILKLIPESMLKIYTDDNLPSQQDAKTLAAIHSISYSPKTTNVLSETSVSYRFRGQIMSILAEAMDHLIIRPMQLTVSFAIPNKAAIQALQELHTPIVEMGAGSGYWTALLRHAGIHVDAYDRQGAQSKDHEFYDTWYTEDIHQGDCETVFQHTQQLAETHTLLLIWPNDPDPVDNPQFVVHDKSLSSQPTWDVACLRAYMNAGGQRVVFVGERETVLQDKYGISDSGISATREFQNTLKDRFDLEQRIGIPSMWLNEDDLTIWKRKDEGST</sequence>
<keyword evidence="4" id="KW-1185">Reference proteome</keyword>
<feature type="domain" description="ShKT" evidence="2">
    <location>
        <begin position="99"/>
        <end position="135"/>
    </location>
</feature>
<protein>
    <recommendedName>
        <fullName evidence="2">ShKT domain-containing protein</fullName>
    </recommendedName>
</protein>
<dbReference type="PANTHER" id="PTHR39290">
    <property type="entry name" value="C3H1-TYPE DOMAIN-CONTAINING PROTEIN-RELATED"/>
    <property type="match status" value="1"/>
</dbReference>
<keyword evidence="1" id="KW-0732">Signal</keyword>
<dbReference type="InterPro" id="IPR003582">
    <property type="entry name" value="ShKT_dom"/>
</dbReference>
<feature type="chain" id="PRO_5040424580" description="ShKT domain-containing protein" evidence="1">
    <location>
        <begin position="25"/>
        <end position="485"/>
    </location>
</feature>
<dbReference type="AlphaFoldDB" id="A0A9N8DKI6"/>
<dbReference type="PROSITE" id="PS51670">
    <property type="entry name" value="SHKT"/>
    <property type="match status" value="1"/>
</dbReference>
<dbReference type="PANTHER" id="PTHR39290:SF6">
    <property type="entry name" value="S-ADENOSYL-L-METHIONINE-DEPENDENT METHYLTRANSFERASES SUPERFAMILY PROTEIN"/>
    <property type="match status" value="1"/>
</dbReference>
<proteinExistence type="predicted"/>
<dbReference type="Gene3D" id="1.10.10.1940">
    <property type="match status" value="1"/>
</dbReference>
<evidence type="ECO:0000256" key="1">
    <source>
        <dbReference type="SAM" id="SignalP"/>
    </source>
</evidence>
<dbReference type="SMART" id="SM00254">
    <property type="entry name" value="ShKT"/>
    <property type="match status" value="1"/>
</dbReference>
<dbReference type="Proteomes" id="UP001153069">
    <property type="component" value="Unassembled WGS sequence"/>
</dbReference>
<dbReference type="EMBL" id="CAICTM010000177">
    <property type="protein sequence ID" value="CAB9503871.1"/>
    <property type="molecule type" value="Genomic_DNA"/>
</dbReference>
<organism evidence="3 4">
    <name type="scientific">Seminavis robusta</name>
    <dbReference type="NCBI Taxonomy" id="568900"/>
    <lineage>
        <taxon>Eukaryota</taxon>
        <taxon>Sar</taxon>
        <taxon>Stramenopiles</taxon>
        <taxon>Ochrophyta</taxon>
        <taxon>Bacillariophyta</taxon>
        <taxon>Bacillariophyceae</taxon>
        <taxon>Bacillariophycidae</taxon>
        <taxon>Naviculales</taxon>
        <taxon>Naviculaceae</taxon>
        <taxon>Seminavis</taxon>
    </lineage>
</organism>
<reference evidence="3" key="1">
    <citation type="submission" date="2020-06" db="EMBL/GenBank/DDBJ databases">
        <authorList>
            <consortium name="Plant Systems Biology data submission"/>
        </authorList>
    </citation>
    <scope>NUCLEOTIDE SEQUENCE</scope>
    <source>
        <strain evidence="3">D6</strain>
    </source>
</reference>
<evidence type="ECO:0000313" key="3">
    <source>
        <dbReference type="EMBL" id="CAB9503871.1"/>
    </source>
</evidence>
<evidence type="ECO:0000259" key="2">
    <source>
        <dbReference type="PROSITE" id="PS51670"/>
    </source>
</evidence>